<proteinExistence type="predicted"/>
<name>A0A5E4V266_9BURK</name>
<dbReference type="EMBL" id="CABPSE010000007">
    <property type="protein sequence ID" value="VVE05225.1"/>
    <property type="molecule type" value="Genomic_DNA"/>
</dbReference>
<accession>A0A5E4V266</accession>
<dbReference type="Proteomes" id="UP000383971">
    <property type="component" value="Unassembled WGS sequence"/>
</dbReference>
<dbReference type="Proteomes" id="UP000337189">
    <property type="component" value="Unassembled WGS sequence"/>
</dbReference>
<sequence>MSHLFDFIDSLLTNETCVETGMQCAVTIGHFFAY</sequence>
<dbReference type="EMBL" id="CABPSJ010000010">
    <property type="protein sequence ID" value="VVE55990.1"/>
    <property type="molecule type" value="Genomic_DNA"/>
</dbReference>
<gene>
    <name evidence="2" type="ORF">PCO31110_05092</name>
    <name evidence="1" type="ORF">PCO31111_02361</name>
</gene>
<reference evidence="3 4" key="1">
    <citation type="submission" date="2019-08" db="EMBL/GenBank/DDBJ databases">
        <authorList>
            <person name="Peeters C."/>
        </authorList>
    </citation>
    <scope>NUCLEOTIDE SEQUENCE [LARGE SCALE GENOMIC DNA]</scope>
    <source>
        <strain evidence="2 3">LMG 31110</strain>
        <strain evidence="1 4">LMG 31111</strain>
    </source>
</reference>
<evidence type="ECO:0000313" key="3">
    <source>
        <dbReference type="Proteomes" id="UP000337189"/>
    </source>
</evidence>
<evidence type="ECO:0000313" key="2">
    <source>
        <dbReference type="EMBL" id="VVE55990.1"/>
    </source>
</evidence>
<protein>
    <submittedName>
        <fullName evidence="1">Uncharacterized protein</fullName>
    </submittedName>
</protein>
<evidence type="ECO:0000313" key="4">
    <source>
        <dbReference type="Proteomes" id="UP000383971"/>
    </source>
</evidence>
<organism evidence="1 4">
    <name type="scientific">Pandoraea communis</name>
    <dbReference type="NCBI Taxonomy" id="2508297"/>
    <lineage>
        <taxon>Bacteria</taxon>
        <taxon>Pseudomonadati</taxon>
        <taxon>Pseudomonadota</taxon>
        <taxon>Betaproteobacteria</taxon>
        <taxon>Burkholderiales</taxon>
        <taxon>Burkholderiaceae</taxon>
        <taxon>Pandoraea</taxon>
    </lineage>
</organism>
<keyword evidence="4" id="KW-1185">Reference proteome</keyword>
<evidence type="ECO:0000313" key="1">
    <source>
        <dbReference type="EMBL" id="VVE05225.1"/>
    </source>
</evidence>
<dbReference type="AlphaFoldDB" id="A0A5E4V266"/>